<dbReference type="AlphaFoldDB" id="A0AAW0SD74"/>
<evidence type="ECO:0000313" key="6">
    <source>
        <dbReference type="EMBL" id="KAK8372782.1"/>
    </source>
</evidence>
<keyword evidence="7" id="KW-1185">Reference proteome</keyword>
<feature type="compositionally biased region" description="Low complexity" evidence="4">
    <location>
        <begin position="197"/>
        <end position="210"/>
    </location>
</feature>
<dbReference type="InterPro" id="IPR000719">
    <property type="entry name" value="Prot_kinase_dom"/>
</dbReference>
<protein>
    <recommendedName>
        <fullName evidence="5">Protein kinase domain-containing protein</fullName>
    </recommendedName>
</protein>
<dbReference type="SMART" id="SM00220">
    <property type="entry name" value="S_TKc"/>
    <property type="match status" value="1"/>
</dbReference>
<evidence type="ECO:0000259" key="5">
    <source>
        <dbReference type="PROSITE" id="PS50011"/>
    </source>
</evidence>
<evidence type="ECO:0000256" key="4">
    <source>
        <dbReference type="SAM" id="MobiDB-lite"/>
    </source>
</evidence>
<evidence type="ECO:0000256" key="2">
    <source>
        <dbReference type="ARBA" id="ARBA00022840"/>
    </source>
</evidence>
<comment type="caution">
    <text evidence="6">The sequence shown here is derived from an EMBL/GenBank/DDBJ whole genome shotgun (WGS) entry which is preliminary data.</text>
</comment>
<organism evidence="6 7">
    <name type="scientific">Scylla paramamosain</name>
    <name type="common">Mud crab</name>
    <dbReference type="NCBI Taxonomy" id="85552"/>
    <lineage>
        <taxon>Eukaryota</taxon>
        <taxon>Metazoa</taxon>
        <taxon>Ecdysozoa</taxon>
        <taxon>Arthropoda</taxon>
        <taxon>Crustacea</taxon>
        <taxon>Multicrustacea</taxon>
        <taxon>Malacostraca</taxon>
        <taxon>Eumalacostraca</taxon>
        <taxon>Eucarida</taxon>
        <taxon>Decapoda</taxon>
        <taxon>Pleocyemata</taxon>
        <taxon>Brachyura</taxon>
        <taxon>Eubrachyura</taxon>
        <taxon>Portunoidea</taxon>
        <taxon>Portunidae</taxon>
        <taxon>Portuninae</taxon>
        <taxon>Scylla</taxon>
    </lineage>
</organism>
<dbReference type="GO" id="GO:0005524">
    <property type="term" value="F:ATP binding"/>
    <property type="evidence" value="ECO:0007669"/>
    <property type="project" value="UniProtKB-UniRule"/>
</dbReference>
<evidence type="ECO:0000256" key="1">
    <source>
        <dbReference type="ARBA" id="ARBA00022741"/>
    </source>
</evidence>
<dbReference type="Gene3D" id="1.10.510.10">
    <property type="entry name" value="Transferase(Phosphotransferase) domain 1"/>
    <property type="match status" value="1"/>
</dbReference>
<dbReference type="InterPro" id="IPR011009">
    <property type="entry name" value="Kinase-like_dom_sf"/>
</dbReference>
<accession>A0AAW0SD74</accession>
<dbReference type="GO" id="GO:0007165">
    <property type="term" value="P:signal transduction"/>
    <property type="evidence" value="ECO:0007669"/>
    <property type="project" value="TreeGrafter"/>
</dbReference>
<dbReference type="PROSITE" id="PS00108">
    <property type="entry name" value="PROTEIN_KINASE_ST"/>
    <property type="match status" value="1"/>
</dbReference>
<dbReference type="EMBL" id="JARAKH010001572">
    <property type="protein sequence ID" value="KAK8372782.1"/>
    <property type="molecule type" value="Genomic_DNA"/>
</dbReference>
<dbReference type="SUPFAM" id="SSF56112">
    <property type="entry name" value="Protein kinase-like (PK-like)"/>
    <property type="match status" value="1"/>
</dbReference>
<keyword evidence="1 3" id="KW-0547">Nucleotide-binding</keyword>
<dbReference type="PANTHER" id="PTHR23257">
    <property type="entry name" value="SERINE-THREONINE PROTEIN KINASE"/>
    <property type="match status" value="1"/>
</dbReference>
<gene>
    <name evidence="6" type="ORF">O3P69_012774</name>
</gene>
<proteinExistence type="predicted"/>
<evidence type="ECO:0000313" key="7">
    <source>
        <dbReference type="Proteomes" id="UP001487740"/>
    </source>
</evidence>
<evidence type="ECO:0000256" key="3">
    <source>
        <dbReference type="PROSITE-ProRule" id="PRU10141"/>
    </source>
</evidence>
<dbReference type="PROSITE" id="PS50011">
    <property type="entry name" value="PROTEIN_KINASE_DOM"/>
    <property type="match status" value="1"/>
</dbReference>
<dbReference type="GO" id="GO:0004672">
    <property type="term" value="F:protein kinase activity"/>
    <property type="evidence" value="ECO:0007669"/>
    <property type="project" value="InterPro"/>
</dbReference>
<reference evidence="6 7" key="1">
    <citation type="submission" date="2023-03" db="EMBL/GenBank/DDBJ databases">
        <title>High-quality genome of Scylla paramamosain provides insights in environmental adaptation.</title>
        <authorList>
            <person name="Zhang L."/>
        </authorList>
    </citation>
    <scope>NUCLEOTIDE SEQUENCE [LARGE SCALE GENOMIC DNA]</scope>
    <source>
        <strain evidence="6">LZ_2023a</strain>
        <tissue evidence="6">Muscle</tissue>
    </source>
</reference>
<feature type="binding site" evidence="3">
    <location>
        <position position="385"/>
    </location>
    <ligand>
        <name>ATP</name>
        <dbReference type="ChEBI" id="CHEBI:30616"/>
    </ligand>
</feature>
<dbReference type="PROSITE" id="PS00107">
    <property type="entry name" value="PROTEIN_KINASE_ATP"/>
    <property type="match status" value="1"/>
</dbReference>
<feature type="region of interest" description="Disordered" evidence="4">
    <location>
        <begin position="186"/>
        <end position="214"/>
    </location>
</feature>
<dbReference type="InterPro" id="IPR017441">
    <property type="entry name" value="Protein_kinase_ATP_BS"/>
</dbReference>
<keyword evidence="2 3" id="KW-0067">ATP-binding</keyword>
<name>A0AAW0SD74_SCYPA</name>
<dbReference type="Proteomes" id="UP001487740">
    <property type="component" value="Unassembled WGS sequence"/>
</dbReference>
<sequence length="611" mass="65797">MPRTEWMSFVRCAAVAASPQLGVRRAQLSAGRASRCWLARSRQVAAFAFPADGWRRAASGEWRNVTGHQRLDLKGLARLPPEAPLKLRAWTSRGVRKTTQGTLADLLAALRAGPAHLTLRLLSSSEGVRLAWGVQESDPLLHALGGALPCTSLPPGAVSKARSGALPCTSPPPGTVNKVRGGALPCTRPPPGASNDALTGAGTAPGGSTTRPHLGDMPRRAGSEALMAGCVNAPPAAPATEAQVPSGFLQGGVVPLRAKERSTGKCRPSVKGPSPVVLWAWAVLLLVAWLASLEDKAAALMQAVLQTVVCLAGILPTACRMCTRHWQNLRQKKEAQEGDIDFLDRRISFLTEEEMRALDAGSFLGRGGNGCVRRLLYGGVHAVRKEFVHEDVLLPMMREARFMLELRGAGGVPRPLALGFGPPTIIQEFVGEPFDKFLRQCSVQGVLRSLGLLCRRLGEVHARDVVHNDLKTDNITVSGGVHRPVLHVIDLGWACRAGRVAGDFTLEMGEGFSPREGFANECPWMAPEVRARRPVFPSGDVFSLGFLLQGLAEDCVQPWLAVPLWRLGQCCTREDPSCRPFLHEVALAIAALPEELLQCQLQEAFHLVVRQ</sequence>
<feature type="domain" description="Protein kinase" evidence="5">
    <location>
        <begin position="358"/>
        <end position="611"/>
    </location>
</feature>
<dbReference type="GO" id="GO:0005737">
    <property type="term" value="C:cytoplasm"/>
    <property type="evidence" value="ECO:0007669"/>
    <property type="project" value="TreeGrafter"/>
</dbReference>
<dbReference type="InterPro" id="IPR050167">
    <property type="entry name" value="Ser_Thr_protein_kinase"/>
</dbReference>
<dbReference type="InterPro" id="IPR008271">
    <property type="entry name" value="Ser/Thr_kinase_AS"/>
</dbReference>